<feature type="compositionally biased region" description="Basic residues" evidence="1">
    <location>
        <begin position="135"/>
        <end position="146"/>
    </location>
</feature>
<protein>
    <submittedName>
        <fullName evidence="2">Unannotated protein</fullName>
    </submittedName>
</protein>
<evidence type="ECO:0000256" key="1">
    <source>
        <dbReference type="SAM" id="MobiDB-lite"/>
    </source>
</evidence>
<dbReference type="AlphaFoldDB" id="A0A6J6A168"/>
<reference evidence="2" key="1">
    <citation type="submission" date="2020-05" db="EMBL/GenBank/DDBJ databases">
        <authorList>
            <person name="Chiriac C."/>
            <person name="Salcher M."/>
            <person name="Ghai R."/>
            <person name="Kavagutti S V."/>
        </authorList>
    </citation>
    <scope>NUCLEOTIDE SEQUENCE</scope>
</reference>
<dbReference type="EMBL" id="CAESAN010000187">
    <property type="protein sequence ID" value="CAB4347259.1"/>
    <property type="molecule type" value="Genomic_DNA"/>
</dbReference>
<accession>A0A6J6A168</accession>
<dbReference type="PROSITE" id="PS51257">
    <property type="entry name" value="PROKAR_LIPOPROTEIN"/>
    <property type="match status" value="1"/>
</dbReference>
<feature type="region of interest" description="Disordered" evidence="1">
    <location>
        <begin position="120"/>
        <end position="152"/>
    </location>
</feature>
<proteinExistence type="predicted"/>
<gene>
    <name evidence="2" type="ORF">UFOPK3547_01626</name>
</gene>
<organism evidence="2">
    <name type="scientific">freshwater metagenome</name>
    <dbReference type="NCBI Taxonomy" id="449393"/>
    <lineage>
        <taxon>unclassified sequences</taxon>
        <taxon>metagenomes</taxon>
        <taxon>ecological metagenomes</taxon>
    </lineage>
</organism>
<evidence type="ECO:0000313" key="2">
    <source>
        <dbReference type="EMBL" id="CAB4347259.1"/>
    </source>
</evidence>
<name>A0A6J6A168_9ZZZZ</name>
<sequence length="357" mass="39109">MHNRLLAGNGQLAVATALACQIDDYRACAHPFNRCGRDQLGSRPPGNECGRHDDVEAGDRLVECLLLGCALLVGELACISAFACGFDTQVKERCAERLDLLGNLGANVVAGGDGAEAAGGGKRLQACDPGSKHEHLGRRNRARGGHQHREESGQLFGGEDHCLVAGNVALGRERVNCLRAADPRHCLHRKRRDLGVPCGDGSWRARQRRKKTNQQRVGLHRTDLLRRWRRDRDHDVGTPDIGRLDDLRSRLLEGRVGDQRALSGALLDNNIDAAAAQLADDLRNQRDAPLVCSMFLRDGNLHRVTKTKRFVTTNGLRLRRVPRGGHRRTVRTGSARLARAASACDVTQTGVAELERE</sequence>